<accession>A0A090YMT8</accession>
<dbReference type="PROSITE" id="PS50893">
    <property type="entry name" value="ABC_TRANSPORTER_2"/>
    <property type="match status" value="1"/>
</dbReference>
<proteinExistence type="inferred from homology"/>
<reference evidence="7 9" key="2">
    <citation type="submission" date="2019-11" db="EMBL/GenBank/DDBJ databases">
        <title>Draft genome sequences of five Paenibacillus species of dairy origin.</title>
        <authorList>
            <person name="Olajide A.M."/>
            <person name="Chen S."/>
            <person name="Lapointe G."/>
        </authorList>
    </citation>
    <scope>NUCLEOTIDE SEQUENCE [LARGE SCALE GENOMIC DNA]</scope>
    <source>
        <strain evidence="7 9">3CT49</strain>
    </source>
</reference>
<dbReference type="GO" id="GO:0005524">
    <property type="term" value="F:ATP binding"/>
    <property type="evidence" value="ECO:0007669"/>
    <property type="project" value="UniProtKB-KW"/>
</dbReference>
<dbReference type="Pfam" id="PF00005">
    <property type="entry name" value="ABC_tran"/>
    <property type="match status" value="1"/>
</dbReference>
<protein>
    <submittedName>
        <fullName evidence="6">ABC transporter family protein</fullName>
    </submittedName>
    <submittedName>
        <fullName evidence="7">ATP-binding cassette domain-containing protein</fullName>
    </submittedName>
</protein>
<dbReference type="EMBL" id="WNZZ01000004">
    <property type="protein sequence ID" value="MUG22273.1"/>
    <property type="molecule type" value="Genomic_DNA"/>
</dbReference>
<dbReference type="Proteomes" id="UP000442469">
    <property type="component" value="Unassembled WGS sequence"/>
</dbReference>
<reference evidence="6 8" key="1">
    <citation type="submission" date="2014-04" db="EMBL/GenBank/DDBJ databases">
        <authorList>
            <person name="Bishop-Lilly K.A."/>
            <person name="Broomall S.M."/>
            <person name="Chain P.S."/>
            <person name="Chertkov O."/>
            <person name="Coyne S.R."/>
            <person name="Daligault H.E."/>
            <person name="Davenport K.W."/>
            <person name="Erkkila T."/>
            <person name="Frey K.G."/>
            <person name="Gibbons H.S."/>
            <person name="Gu W."/>
            <person name="Jaissle J."/>
            <person name="Johnson S.L."/>
            <person name="Koroleva G.I."/>
            <person name="Ladner J.T."/>
            <person name="Lo C.-C."/>
            <person name="Minogue T.D."/>
            <person name="Munk C."/>
            <person name="Palacios G.F."/>
            <person name="Redden C.L."/>
            <person name="Rosenzweig C.N."/>
            <person name="Scholz M.B."/>
            <person name="Teshima H."/>
            <person name="Xu Y."/>
        </authorList>
    </citation>
    <scope>NUCLEOTIDE SEQUENCE [LARGE SCALE GENOMIC DNA]</scope>
    <source>
        <strain evidence="6 8">8244</strain>
    </source>
</reference>
<dbReference type="OrthoDB" id="9791546at2"/>
<dbReference type="PROSITE" id="PS00211">
    <property type="entry name" value="ABC_TRANSPORTER_1"/>
    <property type="match status" value="1"/>
</dbReference>
<dbReference type="GO" id="GO:0098796">
    <property type="term" value="C:membrane protein complex"/>
    <property type="evidence" value="ECO:0007669"/>
    <property type="project" value="UniProtKB-ARBA"/>
</dbReference>
<dbReference type="HOGENOM" id="CLU_000604_1_22_9"/>
<dbReference type="SUPFAM" id="SSF52540">
    <property type="entry name" value="P-loop containing nucleoside triphosphate hydrolases"/>
    <property type="match status" value="1"/>
</dbReference>
<evidence type="ECO:0000313" key="7">
    <source>
        <dbReference type="EMBL" id="MUG22273.1"/>
    </source>
</evidence>
<dbReference type="AlphaFoldDB" id="A0A090YMT8"/>
<feature type="domain" description="ABC transporter" evidence="5">
    <location>
        <begin position="4"/>
        <end position="246"/>
    </location>
</feature>
<keyword evidence="4 7" id="KW-0067">ATP-binding</keyword>
<dbReference type="InterPro" id="IPR017871">
    <property type="entry name" value="ABC_transporter-like_CS"/>
</dbReference>
<dbReference type="Gene3D" id="3.40.50.300">
    <property type="entry name" value="P-loop containing nucleotide triphosphate hydrolases"/>
    <property type="match status" value="1"/>
</dbReference>
<keyword evidence="3" id="KW-0547">Nucleotide-binding</keyword>
<keyword evidence="8" id="KW-1185">Reference proteome</keyword>
<dbReference type="InterPro" id="IPR017911">
    <property type="entry name" value="MacB-like_ATP-bd"/>
</dbReference>
<evidence type="ECO:0000313" key="6">
    <source>
        <dbReference type="EMBL" id="KFM93460.1"/>
    </source>
</evidence>
<dbReference type="GO" id="GO:0022857">
    <property type="term" value="F:transmembrane transporter activity"/>
    <property type="evidence" value="ECO:0007669"/>
    <property type="project" value="UniProtKB-ARBA"/>
</dbReference>
<evidence type="ECO:0000256" key="2">
    <source>
        <dbReference type="ARBA" id="ARBA00022448"/>
    </source>
</evidence>
<evidence type="ECO:0000259" key="5">
    <source>
        <dbReference type="PROSITE" id="PS50893"/>
    </source>
</evidence>
<dbReference type="PATRIC" id="fig|44252.3.peg.6014"/>
<comment type="caution">
    <text evidence="6">The sequence shown here is derived from an EMBL/GenBank/DDBJ whole genome shotgun (WGS) entry which is preliminary data.</text>
</comment>
<evidence type="ECO:0000313" key="8">
    <source>
        <dbReference type="Proteomes" id="UP000029278"/>
    </source>
</evidence>
<dbReference type="CDD" id="cd03255">
    <property type="entry name" value="ABC_MJ0796_LolCDE_FtsE"/>
    <property type="match status" value="1"/>
</dbReference>
<comment type="similarity">
    <text evidence="1">Belongs to the ABC transporter superfamily.</text>
</comment>
<dbReference type="InterPro" id="IPR027417">
    <property type="entry name" value="P-loop_NTPase"/>
</dbReference>
<dbReference type="PANTHER" id="PTHR42798:SF7">
    <property type="entry name" value="ALPHA-D-RIBOSE 1-METHYLPHOSPHONATE 5-TRIPHOSPHATE SYNTHASE SUBUNIT PHNL"/>
    <property type="match status" value="1"/>
</dbReference>
<dbReference type="InterPro" id="IPR003439">
    <property type="entry name" value="ABC_transporter-like_ATP-bd"/>
</dbReference>
<organism evidence="6 8">
    <name type="scientific">Paenibacillus macerans</name>
    <name type="common">Bacillus macerans</name>
    <dbReference type="NCBI Taxonomy" id="44252"/>
    <lineage>
        <taxon>Bacteria</taxon>
        <taxon>Bacillati</taxon>
        <taxon>Bacillota</taxon>
        <taxon>Bacilli</taxon>
        <taxon>Bacillales</taxon>
        <taxon>Paenibacillaceae</taxon>
        <taxon>Paenibacillus</taxon>
    </lineage>
</organism>
<evidence type="ECO:0000313" key="9">
    <source>
        <dbReference type="Proteomes" id="UP000442469"/>
    </source>
</evidence>
<dbReference type="GO" id="GO:0016887">
    <property type="term" value="F:ATP hydrolysis activity"/>
    <property type="evidence" value="ECO:0007669"/>
    <property type="project" value="InterPro"/>
</dbReference>
<dbReference type="Proteomes" id="UP000029278">
    <property type="component" value="Unassembled WGS sequence"/>
</dbReference>
<evidence type="ECO:0000256" key="1">
    <source>
        <dbReference type="ARBA" id="ARBA00005417"/>
    </source>
</evidence>
<dbReference type="FunFam" id="3.40.50.300:FF:000032">
    <property type="entry name" value="Export ABC transporter ATP-binding protein"/>
    <property type="match status" value="1"/>
</dbReference>
<evidence type="ECO:0000256" key="4">
    <source>
        <dbReference type="ARBA" id="ARBA00022840"/>
    </source>
</evidence>
<dbReference type="SMART" id="SM00382">
    <property type="entry name" value="AAA"/>
    <property type="match status" value="1"/>
</dbReference>
<keyword evidence="2" id="KW-0813">Transport</keyword>
<dbReference type="PANTHER" id="PTHR42798">
    <property type="entry name" value="LIPOPROTEIN-RELEASING SYSTEM ATP-BINDING PROTEIN LOLD"/>
    <property type="match status" value="1"/>
</dbReference>
<sequence>MNALEMKQVSKKYRIHGNRNTMALNHVDMILGNNEFVGIMGTSGSGKTTLLNVASGIDKCDEGDILISGRNICAMKKNELSLFRRNHIGMVFQDFNLLNSLTVRENIMVPLILDKNTEKLEEGEAEVEHLAEMLDIDSILDQYPYEISGGQQQRAAICRAIIKDPEILFADEPTGNLDSKSSEKVLSYFELIHRTRKASILMVTHDPFSARHCQRVIFLQDGCVVGELSRQSDDKERFMNRILDVLQGGRV</sequence>
<gene>
    <name evidence="6" type="ORF">DJ90_4827</name>
    <name evidence="7" type="ORF">GNQ08_07550</name>
</gene>
<evidence type="ECO:0000256" key="3">
    <source>
        <dbReference type="ARBA" id="ARBA00022741"/>
    </source>
</evidence>
<dbReference type="EMBL" id="JMQA01000052">
    <property type="protein sequence ID" value="KFM93460.1"/>
    <property type="molecule type" value="Genomic_DNA"/>
</dbReference>
<dbReference type="InterPro" id="IPR003593">
    <property type="entry name" value="AAA+_ATPase"/>
</dbReference>
<dbReference type="STRING" id="44252.DJ90_4827"/>
<name>A0A090YMT8_PAEMA</name>